<accession>A0A7Z7LYS2</accession>
<proteinExistence type="predicted"/>
<protein>
    <submittedName>
        <fullName evidence="1">Uncharacterized protein</fullName>
    </submittedName>
</protein>
<gene>
    <name evidence="1" type="ORF">NCTC10588_02829</name>
</gene>
<evidence type="ECO:0000313" key="2">
    <source>
        <dbReference type="Proteomes" id="UP000254876"/>
    </source>
</evidence>
<dbReference type="AlphaFoldDB" id="A0A7Z7LYS2"/>
<comment type="caution">
    <text evidence="1">The sequence shown here is derived from an EMBL/GenBank/DDBJ whole genome shotgun (WGS) entry which is preliminary data.</text>
</comment>
<dbReference type="EMBL" id="UFYD01000001">
    <property type="protein sequence ID" value="STD08392.1"/>
    <property type="molecule type" value="Genomic_DNA"/>
</dbReference>
<organism evidence="1 2">
    <name type="scientific">Elizabethkingia anophelis</name>
    <dbReference type="NCBI Taxonomy" id="1117645"/>
    <lineage>
        <taxon>Bacteria</taxon>
        <taxon>Pseudomonadati</taxon>
        <taxon>Bacteroidota</taxon>
        <taxon>Flavobacteriia</taxon>
        <taxon>Flavobacteriales</taxon>
        <taxon>Weeksellaceae</taxon>
        <taxon>Elizabethkingia</taxon>
    </lineage>
</organism>
<name>A0A7Z7LYS2_9FLAO</name>
<dbReference type="Proteomes" id="UP000254876">
    <property type="component" value="Unassembled WGS sequence"/>
</dbReference>
<reference evidence="1 2" key="1">
    <citation type="submission" date="2018-06" db="EMBL/GenBank/DDBJ databases">
        <authorList>
            <consortium name="Pathogen Informatics"/>
            <person name="Doyle S."/>
        </authorList>
    </citation>
    <scope>NUCLEOTIDE SEQUENCE [LARGE SCALE GENOMIC DNA]</scope>
    <source>
        <strain evidence="1 2">NCTC10588</strain>
    </source>
</reference>
<sequence length="45" mass="5458">MRQVLSPRAMIFVPERKTLKIKYYETTKKSQKQIALELKEDKFDQ</sequence>
<evidence type="ECO:0000313" key="1">
    <source>
        <dbReference type="EMBL" id="STD08392.1"/>
    </source>
</evidence>